<feature type="compositionally biased region" description="Acidic residues" evidence="8">
    <location>
        <begin position="147"/>
        <end position="158"/>
    </location>
</feature>
<evidence type="ECO:0000256" key="6">
    <source>
        <dbReference type="ARBA" id="ARBA00029455"/>
    </source>
</evidence>
<dbReference type="GO" id="GO:0034457">
    <property type="term" value="C:Mpp10 complex"/>
    <property type="evidence" value="ECO:0007669"/>
    <property type="project" value="UniProtKB-UniRule"/>
</dbReference>
<keyword evidence="4 7" id="KW-0539">Nucleus</keyword>
<evidence type="ECO:0000256" key="7">
    <source>
        <dbReference type="PIRNR" id="PIRNR017300"/>
    </source>
</evidence>
<feature type="compositionally biased region" description="Acidic residues" evidence="8">
    <location>
        <begin position="331"/>
        <end position="341"/>
    </location>
</feature>
<feature type="compositionally biased region" description="Acidic residues" evidence="8">
    <location>
        <begin position="297"/>
        <end position="313"/>
    </location>
</feature>
<dbReference type="Pfam" id="PF04006">
    <property type="entry name" value="Mpp10"/>
    <property type="match status" value="1"/>
</dbReference>
<feature type="region of interest" description="Disordered" evidence="8">
    <location>
        <begin position="205"/>
        <end position="247"/>
    </location>
</feature>
<evidence type="ECO:0000256" key="4">
    <source>
        <dbReference type="ARBA" id="ARBA00023242"/>
    </source>
</evidence>
<reference evidence="9" key="1">
    <citation type="submission" date="2021-01" db="UniProtKB">
        <authorList>
            <consortium name="EnsemblMetazoa"/>
        </authorList>
    </citation>
    <scope>IDENTIFICATION</scope>
</reference>
<dbReference type="KEGG" id="vde:111250988"/>
<feature type="compositionally biased region" description="Basic and acidic residues" evidence="8">
    <location>
        <begin position="563"/>
        <end position="584"/>
    </location>
</feature>
<evidence type="ECO:0000256" key="5">
    <source>
        <dbReference type="ARBA" id="ARBA00023274"/>
    </source>
</evidence>
<evidence type="ECO:0000313" key="9">
    <source>
        <dbReference type="EnsemblMetazoa" id="XP_022662814"/>
    </source>
</evidence>
<feature type="region of interest" description="Disordered" evidence="8">
    <location>
        <begin position="622"/>
        <end position="648"/>
    </location>
</feature>
<dbReference type="PANTHER" id="PTHR17039">
    <property type="entry name" value="U3 SMALL NUCLEOLAR RIBONUCLEOPROTEIN PROTEIN MPP10"/>
    <property type="match status" value="1"/>
</dbReference>
<dbReference type="GO" id="GO:0006364">
    <property type="term" value="P:rRNA processing"/>
    <property type="evidence" value="ECO:0007669"/>
    <property type="project" value="UniProtKB-KW"/>
</dbReference>
<feature type="compositionally biased region" description="Basic and acidic residues" evidence="8">
    <location>
        <begin position="267"/>
        <end position="276"/>
    </location>
</feature>
<dbReference type="EnsemblMetazoa" id="XM_022807079">
    <property type="protein sequence ID" value="XP_022662814"/>
    <property type="gene ID" value="LOC111250988"/>
</dbReference>
<feature type="compositionally biased region" description="Basic and acidic residues" evidence="8">
    <location>
        <begin position="314"/>
        <end position="330"/>
    </location>
</feature>
<accession>A0A7M7K7J9</accession>
<evidence type="ECO:0000313" key="10">
    <source>
        <dbReference type="Proteomes" id="UP000594260"/>
    </source>
</evidence>
<evidence type="ECO:0000256" key="3">
    <source>
        <dbReference type="ARBA" id="ARBA00022552"/>
    </source>
</evidence>
<dbReference type="PIRSF" id="PIRSF017300">
    <property type="entry name" value="snoRNP_Mpp10"/>
    <property type="match status" value="1"/>
</dbReference>
<proteinExistence type="inferred from homology"/>
<dbReference type="GO" id="GO:0032040">
    <property type="term" value="C:small-subunit processome"/>
    <property type="evidence" value="ECO:0007669"/>
    <property type="project" value="TreeGrafter"/>
</dbReference>
<keyword evidence="2 7" id="KW-0690">Ribosome biogenesis</keyword>
<evidence type="ECO:0000256" key="1">
    <source>
        <dbReference type="ARBA" id="ARBA00004604"/>
    </source>
</evidence>
<evidence type="ECO:0000256" key="2">
    <source>
        <dbReference type="ARBA" id="ARBA00022517"/>
    </source>
</evidence>
<dbReference type="FunCoup" id="A0A7M7K7J9">
    <property type="interactions" value="1331"/>
</dbReference>
<comment type="subcellular location">
    <subcellularLocation>
        <location evidence="1 7">Nucleus</location>
        <location evidence="1 7">Nucleolus</location>
    </subcellularLocation>
</comment>
<dbReference type="InParanoid" id="A0A7M7K7J9"/>
<organism evidence="9 10">
    <name type="scientific">Varroa destructor</name>
    <name type="common">Honeybee mite</name>
    <dbReference type="NCBI Taxonomy" id="109461"/>
    <lineage>
        <taxon>Eukaryota</taxon>
        <taxon>Metazoa</taxon>
        <taxon>Ecdysozoa</taxon>
        <taxon>Arthropoda</taxon>
        <taxon>Chelicerata</taxon>
        <taxon>Arachnida</taxon>
        <taxon>Acari</taxon>
        <taxon>Parasitiformes</taxon>
        <taxon>Mesostigmata</taxon>
        <taxon>Gamasina</taxon>
        <taxon>Dermanyssoidea</taxon>
        <taxon>Varroidae</taxon>
        <taxon>Varroa</taxon>
    </lineage>
</organism>
<protein>
    <recommendedName>
        <fullName evidence="7">U3 small nucleolar ribonucleoprotein protein MPP10</fullName>
    </recommendedName>
</protein>
<comment type="similarity">
    <text evidence="6 7">Belongs to the MPP10 family.</text>
</comment>
<feature type="region of interest" description="Disordered" evidence="8">
    <location>
        <begin position="563"/>
        <end position="591"/>
    </location>
</feature>
<feature type="compositionally biased region" description="Basic and acidic residues" evidence="8">
    <location>
        <begin position="284"/>
        <end position="296"/>
    </location>
</feature>
<comment type="function">
    <text evidence="7">Involved in nucleolar processing of pre-18S ribosomal RNA.</text>
</comment>
<keyword evidence="3 7" id="KW-0698">rRNA processing</keyword>
<dbReference type="GeneID" id="111250988"/>
<dbReference type="AlphaFoldDB" id="A0A7M7K7J9"/>
<dbReference type="Proteomes" id="UP000594260">
    <property type="component" value="Unplaced"/>
</dbReference>
<dbReference type="GO" id="GO:0005732">
    <property type="term" value="C:sno(s)RNA-containing ribonucleoprotein complex"/>
    <property type="evidence" value="ECO:0007669"/>
    <property type="project" value="UniProtKB-UniRule"/>
</dbReference>
<dbReference type="PANTHER" id="PTHR17039:SF0">
    <property type="entry name" value="U3 SMALL NUCLEOLAR RIBONUCLEOPROTEIN PROTEIN MPP10"/>
    <property type="match status" value="1"/>
</dbReference>
<evidence type="ECO:0000256" key="8">
    <source>
        <dbReference type="SAM" id="MobiDB-lite"/>
    </source>
</evidence>
<feature type="compositionally biased region" description="Basic and acidic residues" evidence="8">
    <location>
        <begin position="207"/>
        <end position="228"/>
    </location>
</feature>
<name>A0A7M7K7J9_VARDE</name>
<feature type="region of interest" description="Disordered" evidence="8">
    <location>
        <begin position="127"/>
        <end position="182"/>
    </location>
</feature>
<dbReference type="InterPro" id="IPR012173">
    <property type="entry name" value="Mpp10"/>
</dbReference>
<feature type="compositionally biased region" description="Basic and acidic residues" evidence="8">
    <location>
        <begin position="348"/>
        <end position="371"/>
    </location>
</feature>
<keyword evidence="5 7" id="KW-0687">Ribonucleoprotein</keyword>
<feature type="region of interest" description="Disordered" evidence="8">
    <location>
        <begin position="267"/>
        <end position="371"/>
    </location>
</feature>
<dbReference type="RefSeq" id="XP_022662814.1">
    <property type="nucleotide sequence ID" value="XM_022807079.1"/>
</dbReference>
<keyword evidence="10" id="KW-1185">Reference proteome</keyword>
<sequence length="686" mass="80374">MMAPGTSFEKNVFSYVDSEVESLTQDITQFLKPWSHTDTASVKRKNDKSVDKFRQLSKSLYDGLKRDERCLDFQSAEDLDQLIVEEFDDEQIWQELELRNEPLFNVALAAVARLRAKTDLDFGIELEKESANGDEELHDEEVKMGSEDEDLDKDEELGLEAQAAHGNKKSKEGSVFSPAPRRKALHKTAVDDNFFSLGALEEFLNSEDQREQRKMNKKRQSEPELEKSESEDDEWVDYYGNFTSDDEGCEAKYEDFFDPIVNLRELENQEKEKDNDDPASCKLKASEGRKSVRFIDEEVSETEDDDKSGDDYDGYSKTEMDEKDNNYDLRDAEDEDVENNELEGALKTTRDLFKDSDDNKTEDENKMSTFEKNEKKLRERITKLEEVRLAEKGWQMRGEVSAKNRPENSLMEEHLDFDHQTRQAPQITRTLTQKLEDWILQRIKDKAWDDVVRKVKPTEEVFEFRRRLTLDQEKSKVGLAEVYEQEFLKMKEGEKEATNPEYDEIKKLMGALFKQLDALSNYHFMPRPAQAELKLINNLPTIAVEEVAPATVSDATMLAPEEIREKPKREVLAKDERSKTDKNRERRLKKIHQRRKRFFEEEKQKKRAERDLKFRERLERKTARENLRNSTNTKVLKTPKERDSGLKSSTKFFQRLEDQLINQVDAKKKAQKQRELKRVRVGSLKL</sequence>
<dbReference type="OMA" id="HFAEDFG"/>
<dbReference type="OrthoDB" id="445326at2759"/>